<proteinExistence type="predicted"/>
<feature type="transmembrane region" description="Helical" evidence="1">
    <location>
        <begin position="55"/>
        <end position="74"/>
    </location>
</feature>
<protein>
    <recommendedName>
        <fullName evidence="3">Alkaline phytoceramidase</fullName>
    </recommendedName>
</protein>
<feature type="transmembrane region" description="Helical" evidence="1">
    <location>
        <begin position="133"/>
        <end position="153"/>
    </location>
</feature>
<keyword evidence="1" id="KW-1133">Transmembrane helix</keyword>
<organism evidence="2">
    <name type="scientific">Variovorax paradoxus</name>
    <dbReference type="NCBI Taxonomy" id="34073"/>
    <lineage>
        <taxon>Bacteria</taxon>
        <taxon>Pseudomonadati</taxon>
        <taxon>Pseudomonadota</taxon>
        <taxon>Betaproteobacteria</taxon>
        <taxon>Burkholderiales</taxon>
        <taxon>Comamonadaceae</taxon>
        <taxon>Variovorax</taxon>
    </lineage>
</organism>
<evidence type="ECO:0000256" key="1">
    <source>
        <dbReference type="SAM" id="Phobius"/>
    </source>
</evidence>
<dbReference type="AlphaFoldDB" id="A0A679ILH5"/>
<keyword evidence="1" id="KW-0472">Membrane</keyword>
<gene>
    <name evidence="2" type="ORF">VVAX_00261</name>
</gene>
<reference evidence="2" key="1">
    <citation type="submission" date="2019-12" db="EMBL/GenBank/DDBJ databases">
        <authorList>
            <person name="Cremers G."/>
        </authorList>
    </citation>
    <scope>NUCLEOTIDE SEQUENCE</scope>
    <source>
        <strain evidence="2">Vvax</strain>
    </source>
</reference>
<evidence type="ECO:0008006" key="3">
    <source>
        <dbReference type="Google" id="ProtNLM"/>
    </source>
</evidence>
<dbReference type="PANTHER" id="PTHR34368:SF1">
    <property type="entry name" value="OS01G0962200 PROTEIN"/>
    <property type="match status" value="1"/>
</dbReference>
<evidence type="ECO:0000313" key="2">
    <source>
        <dbReference type="EMBL" id="CAA2099485.1"/>
    </source>
</evidence>
<keyword evidence="1" id="KW-0812">Transmembrane</keyword>
<feature type="transmembrane region" description="Helical" evidence="1">
    <location>
        <begin position="107"/>
        <end position="127"/>
    </location>
</feature>
<feature type="transmembrane region" description="Helical" evidence="1">
    <location>
        <begin position="160"/>
        <end position="179"/>
    </location>
</feature>
<name>A0A679ILH5_VARPD</name>
<dbReference type="EMBL" id="LR743507">
    <property type="protein sequence ID" value="CAA2099485.1"/>
    <property type="molecule type" value="Genomic_DNA"/>
</dbReference>
<dbReference type="RefSeq" id="WP_339088032.1">
    <property type="nucleotide sequence ID" value="NZ_LR743507.1"/>
</dbReference>
<accession>A0A679ILH5</accession>
<sequence length="287" mass="30847">MFLPSASRLSRRERGLLFTFALLLLIAFLGPDLPAADVAIASVFADDRAWHGLPNAMDVLSNIPFLLIGLWGLYRLNRIDRSHQQALSVFPLAPPASDPPDNTLDCAWLFFAGLIATAAGSAFYHLLPDGPRLAADRAGMAVAFAGLIGVAVCERVSQRAGWPAAWFVLTAGLLSAEVFQETGNVMPWALVQFGGMALVLTLALSTPMRKSVGLKLGWVIFFYVAAKGFELADQPIYELTQHTISGHSLKHLTASLAGLPVVFALRKLELHWQAALRHNPGAAAVAA</sequence>
<feature type="transmembrane region" description="Helical" evidence="1">
    <location>
        <begin position="185"/>
        <end position="205"/>
    </location>
</feature>
<dbReference type="PANTHER" id="PTHR34368">
    <property type="entry name" value="OS01G0962200 PROTEIN"/>
    <property type="match status" value="1"/>
</dbReference>